<keyword evidence="3 8" id="KW-0479">Metal-binding</keyword>
<dbReference type="OrthoDB" id="9771198at2"/>
<evidence type="ECO:0000256" key="7">
    <source>
        <dbReference type="ARBA" id="ARBA00048348"/>
    </source>
</evidence>
<feature type="binding site" evidence="8">
    <location>
        <position position="101"/>
    </location>
    <ligand>
        <name>Zn(2+)</name>
        <dbReference type="ChEBI" id="CHEBI:29105"/>
    </ligand>
</feature>
<evidence type="ECO:0000313" key="9">
    <source>
        <dbReference type="EMBL" id="RDD84707.1"/>
    </source>
</evidence>
<dbReference type="Pfam" id="PF00484">
    <property type="entry name" value="Pro_CA"/>
    <property type="match status" value="1"/>
</dbReference>
<evidence type="ECO:0000256" key="2">
    <source>
        <dbReference type="ARBA" id="ARBA00012925"/>
    </source>
</evidence>
<comment type="catalytic activity">
    <reaction evidence="7">
        <text>hydrogencarbonate + H(+) = CO2 + H2O</text>
        <dbReference type="Rhea" id="RHEA:10748"/>
        <dbReference type="ChEBI" id="CHEBI:15377"/>
        <dbReference type="ChEBI" id="CHEBI:15378"/>
        <dbReference type="ChEBI" id="CHEBI:16526"/>
        <dbReference type="ChEBI" id="CHEBI:17544"/>
        <dbReference type="EC" id="4.2.1.1"/>
    </reaction>
</comment>
<feature type="binding site" evidence="8">
    <location>
        <position position="38"/>
    </location>
    <ligand>
        <name>Zn(2+)</name>
        <dbReference type="ChEBI" id="CHEBI:29105"/>
    </ligand>
</feature>
<dbReference type="RefSeq" id="WP_061441676.1">
    <property type="nucleotide sequence ID" value="NZ_QQBH01000036.1"/>
</dbReference>
<name>A0A369UW69_9ACTN</name>
<evidence type="ECO:0000256" key="6">
    <source>
        <dbReference type="ARBA" id="ARBA00024993"/>
    </source>
</evidence>
<feature type="binding site" evidence="8">
    <location>
        <position position="40"/>
    </location>
    <ligand>
        <name>Zn(2+)</name>
        <dbReference type="ChEBI" id="CHEBI:29105"/>
    </ligand>
</feature>
<evidence type="ECO:0000256" key="1">
    <source>
        <dbReference type="ARBA" id="ARBA00006217"/>
    </source>
</evidence>
<dbReference type="InterPro" id="IPR001765">
    <property type="entry name" value="Carbonic_anhydrase"/>
</dbReference>
<dbReference type="EMBL" id="QQBH01000036">
    <property type="protein sequence ID" value="RDD84707.1"/>
    <property type="molecule type" value="Genomic_DNA"/>
</dbReference>
<evidence type="ECO:0000256" key="5">
    <source>
        <dbReference type="ARBA" id="ARBA00023239"/>
    </source>
</evidence>
<dbReference type="PANTHER" id="PTHR11002:SF76">
    <property type="entry name" value="CARBONIC ANHYDRASE"/>
    <property type="match status" value="1"/>
</dbReference>
<evidence type="ECO:0000313" key="10">
    <source>
        <dbReference type="Proteomes" id="UP000253742"/>
    </source>
</evidence>
<dbReference type="PANTHER" id="PTHR11002">
    <property type="entry name" value="CARBONIC ANHYDRASE"/>
    <property type="match status" value="1"/>
</dbReference>
<comment type="function">
    <text evidence="6">Catalyzes the reversible hydration of carbon dioxide to form bicarbonate.</text>
</comment>
<organism evidence="9 10">
    <name type="scientific">Streptomyces parvulus</name>
    <dbReference type="NCBI Taxonomy" id="146923"/>
    <lineage>
        <taxon>Bacteria</taxon>
        <taxon>Bacillati</taxon>
        <taxon>Actinomycetota</taxon>
        <taxon>Actinomycetes</taxon>
        <taxon>Kitasatosporales</taxon>
        <taxon>Streptomycetaceae</taxon>
        <taxon>Streptomyces</taxon>
    </lineage>
</organism>
<evidence type="ECO:0000256" key="8">
    <source>
        <dbReference type="PIRSR" id="PIRSR601765-1"/>
    </source>
</evidence>
<comment type="caution">
    <text evidence="9">The sequence shown here is derived from an EMBL/GenBank/DDBJ whole genome shotgun (WGS) entry which is preliminary data.</text>
</comment>
<dbReference type="GO" id="GO:0008270">
    <property type="term" value="F:zinc ion binding"/>
    <property type="evidence" value="ECO:0007669"/>
    <property type="project" value="InterPro"/>
</dbReference>
<feature type="binding site" evidence="8">
    <location>
        <position position="98"/>
    </location>
    <ligand>
        <name>Zn(2+)</name>
        <dbReference type="ChEBI" id="CHEBI:29105"/>
    </ligand>
</feature>
<evidence type="ECO:0000256" key="3">
    <source>
        <dbReference type="ARBA" id="ARBA00022723"/>
    </source>
</evidence>
<comment type="cofactor">
    <cofactor evidence="8">
        <name>Zn(2+)</name>
        <dbReference type="ChEBI" id="CHEBI:29105"/>
    </cofactor>
    <text evidence="8">Binds 1 zinc ion per subunit.</text>
</comment>
<evidence type="ECO:0000256" key="4">
    <source>
        <dbReference type="ARBA" id="ARBA00022833"/>
    </source>
</evidence>
<dbReference type="InterPro" id="IPR036874">
    <property type="entry name" value="Carbonic_anhydrase_sf"/>
</dbReference>
<accession>A0A369UW69</accession>
<dbReference type="GO" id="GO:0004089">
    <property type="term" value="F:carbonate dehydratase activity"/>
    <property type="evidence" value="ECO:0007669"/>
    <property type="project" value="UniProtKB-EC"/>
</dbReference>
<dbReference type="Proteomes" id="UP000253742">
    <property type="component" value="Unassembled WGS sequence"/>
</dbReference>
<reference evidence="9 10" key="1">
    <citation type="submission" date="2018-07" db="EMBL/GenBank/DDBJ databases">
        <title>Genome guided investigation of antibiotics producing actinomycetales strain isolated from a Macau mangrove ecosystem.</title>
        <authorList>
            <person name="Hu D."/>
        </authorList>
    </citation>
    <scope>NUCLEOTIDE SEQUENCE [LARGE SCALE GENOMIC DNA]</scope>
    <source>
        <strain evidence="9 10">2297</strain>
    </source>
</reference>
<dbReference type="SMART" id="SM00947">
    <property type="entry name" value="Pro_CA"/>
    <property type="match status" value="1"/>
</dbReference>
<comment type="similarity">
    <text evidence="1">Belongs to the beta-class carbonic anhydrase family.</text>
</comment>
<dbReference type="SUPFAM" id="SSF53056">
    <property type="entry name" value="beta-carbonic anhydrase, cab"/>
    <property type="match status" value="1"/>
</dbReference>
<protein>
    <recommendedName>
        <fullName evidence="2">carbonic anhydrase</fullName>
        <ecNumber evidence="2">4.2.1.1</ecNumber>
    </recommendedName>
</protein>
<proteinExistence type="inferred from homology"/>
<keyword evidence="5" id="KW-0456">Lyase</keyword>
<dbReference type="AlphaFoldDB" id="A0A369UW69"/>
<sequence>MEYLIDQARVFRARAAAHSLDLTEHAQVRRPRAMFITCSDARLVPALLTASRPGDLYELRNQGGLIPPYDPWKHTAETRTVEHAVRDLKVTDIIVCGHSRCEAVDDAVAGDDEPSAIAAAGHWHTLTQLDQLSDYPCVTPRLADRSLRLHAWYYEVDTGSTSQYDARTSVFLPL</sequence>
<gene>
    <name evidence="9" type="ORF">DVZ84_33905</name>
</gene>
<dbReference type="EC" id="4.2.1.1" evidence="2"/>
<dbReference type="Gene3D" id="3.40.1050.10">
    <property type="entry name" value="Carbonic anhydrase"/>
    <property type="match status" value="1"/>
</dbReference>
<keyword evidence="4 8" id="KW-0862">Zinc</keyword>